<evidence type="ECO:0008006" key="4">
    <source>
        <dbReference type="Google" id="ProtNLM"/>
    </source>
</evidence>
<dbReference type="EMBL" id="NQKG01000013">
    <property type="protein sequence ID" value="OZY54513.1"/>
    <property type="molecule type" value="Genomic_DNA"/>
</dbReference>
<sequence length="312" mass="35045">MSAQKPLQLHQYAFDPLDRHVSTGTAEDPATHLFYCRERVATEIRGDTRAQVFECEEAVLAYRVHQGEGLTTSLIAGDTKRSTLSVLNHSQQASVTFTPYGHQPLTPGTHRVPGFNGERPDPLTGHYLLGSGYRAFNPILMRFNSPDRWSPFGKGGINAYAYCLGDPINRIDPDGNISALMLSRAFTIITDGLAKKPPRTWVFANSLDAIPENKAVTSFTTRIDKSQLELTKDLRIFPRSQKQNLKLHTFIRKNKPLLVEFVESNNLDRKREIVLQLTAKKSKKERKLTLNIRPSPHNPTVKTEGLASSIRQ</sequence>
<protein>
    <recommendedName>
        <fullName evidence="4">RHS repeat-associated core domain-containing protein</fullName>
    </recommendedName>
</protein>
<reference evidence="2 3" key="1">
    <citation type="submission" date="2017-08" db="EMBL/GenBank/DDBJ databases">
        <title>Genomic and metabolic characterisation of spoilage-associated Pseudomonas species.</title>
        <authorList>
            <person name="Stanborough T."/>
            <person name="Fegan N."/>
            <person name="Powell S.M."/>
            <person name="Singh T."/>
            <person name="Tamplin M.L."/>
            <person name="Chandry P.S."/>
        </authorList>
    </citation>
    <scope>NUCLEOTIDE SEQUENCE [LARGE SCALE GENOMIC DNA]</scope>
    <source>
        <strain evidence="2 3">L1814</strain>
    </source>
</reference>
<dbReference type="RefSeq" id="WP_094988179.1">
    <property type="nucleotide sequence ID" value="NZ_JAAQXW010000012.1"/>
</dbReference>
<accession>A0ABX4GK55</accession>
<evidence type="ECO:0000313" key="3">
    <source>
        <dbReference type="Proteomes" id="UP000216897"/>
    </source>
</evidence>
<dbReference type="Gene3D" id="2.180.10.10">
    <property type="entry name" value="RHS repeat-associated core"/>
    <property type="match status" value="1"/>
</dbReference>
<feature type="region of interest" description="Disordered" evidence="1">
    <location>
        <begin position="291"/>
        <end position="312"/>
    </location>
</feature>
<dbReference type="InterPro" id="IPR022385">
    <property type="entry name" value="Rhs_assc_core"/>
</dbReference>
<name>A0ABX4GK55_9PSED</name>
<evidence type="ECO:0000313" key="2">
    <source>
        <dbReference type="EMBL" id="OZY54513.1"/>
    </source>
</evidence>
<dbReference type="SUPFAM" id="SSF56399">
    <property type="entry name" value="ADP-ribosylation"/>
    <property type="match status" value="1"/>
</dbReference>
<dbReference type="Proteomes" id="UP000216897">
    <property type="component" value="Unassembled WGS sequence"/>
</dbReference>
<gene>
    <name evidence="2" type="ORF">CJF38_14320</name>
</gene>
<comment type="caution">
    <text evidence="2">The sequence shown here is derived from an EMBL/GenBank/DDBJ whole genome shotgun (WGS) entry which is preliminary data.</text>
</comment>
<dbReference type="NCBIfam" id="TIGR03696">
    <property type="entry name" value="Rhs_assc_core"/>
    <property type="match status" value="1"/>
</dbReference>
<keyword evidence="3" id="KW-1185">Reference proteome</keyword>
<evidence type="ECO:0000256" key="1">
    <source>
        <dbReference type="SAM" id="MobiDB-lite"/>
    </source>
</evidence>
<organism evidence="2 3">
    <name type="scientific">Pseudomonas lundensis</name>
    <dbReference type="NCBI Taxonomy" id="86185"/>
    <lineage>
        <taxon>Bacteria</taxon>
        <taxon>Pseudomonadati</taxon>
        <taxon>Pseudomonadota</taxon>
        <taxon>Gammaproteobacteria</taxon>
        <taxon>Pseudomonadales</taxon>
        <taxon>Pseudomonadaceae</taxon>
        <taxon>Pseudomonas</taxon>
    </lineage>
</organism>
<proteinExistence type="predicted"/>